<gene>
    <name evidence="1" type="ORF">IE53DRAFT_379792</name>
</gene>
<reference evidence="1 2" key="1">
    <citation type="journal article" date="2018" name="Mol. Biol. Evol.">
        <title>Broad Genomic Sampling Reveals a Smut Pathogenic Ancestry of the Fungal Clade Ustilaginomycotina.</title>
        <authorList>
            <person name="Kijpornyongpan T."/>
            <person name="Mondo S.J."/>
            <person name="Barry K."/>
            <person name="Sandor L."/>
            <person name="Lee J."/>
            <person name="Lipzen A."/>
            <person name="Pangilinan J."/>
            <person name="LaButti K."/>
            <person name="Hainaut M."/>
            <person name="Henrissat B."/>
            <person name="Grigoriev I.V."/>
            <person name="Spatafora J.W."/>
            <person name="Aime M.C."/>
        </authorList>
    </citation>
    <scope>NUCLEOTIDE SEQUENCE [LARGE SCALE GENOMIC DNA]</scope>
    <source>
        <strain evidence="1 2">SA 807</strain>
    </source>
</reference>
<proteinExistence type="predicted"/>
<evidence type="ECO:0000313" key="2">
    <source>
        <dbReference type="Proteomes" id="UP000245626"/>
    </source>
</evidence>
<dbReference type="Proteomes" id="UP000245626">
    <property type="component" value="Unassembled WGS sequence"/>
</dbReference>
<name>A0ACD0NX40_9BASI</name>
<keyword evidence="2" id="KW-1185">Reference proteome</keyword>
<organism evidence="1 2">
    <name type="scientific">Violaceomyces palustris</name>
    <dbReference type="NCBI Taxonomy" id="1673888"/>
    <lineage>
        <taxon>Eukaryota</taxon>
        <taxon>Fungi</taxon>
        <taxon>Dikarya</taxon>
        <taxon>Basidiomycota</taxon>
        <taxon>Ustilaginomycotina</taxon>
        <taxon>Ustilaginomycetes</taxon>
        <taxon>Violaceomycetales</taxon>
        <taxon>Violaceomycetaceae</taxon>
        <taxon>Violaceomyces</taxon>
    </lineage>
</organism>
<dbReference type="EMBL" id="KZ819936">
    <property type="protein sequence ID" value="PWN50402.1"/>
    <property type="molecule type" value="Genomic_DNA"/>
</dbReference>
<sequence>MSALWSSWGSDPFTEQVEKATSELLPAGQEDIALNLEICDQVRAKAVPAKQAMQVIKRRISHKNPNVVLLALGLTDICIKNGGDHFLAEVASREFMDNLVSVLKAPSGVNHDVKAKALGLIQNWAQISEIKPSQMGYILETYRTLKSEKFDFPPRDPNVVASAALVETMTAPEWTDGEVCMRCRTPFTTFTRKHHCRNCGNVFCHACSSHTMSLPWFGVGQDVRVCDGCYARKAPPKGATAASKLSRSKSSSSAATVTPSGRGGVSSHHRSATLGGKPKRNTKEDDDLALAIKLSLESAAQASGSRSDLYQAPSEPPAGRATRQPDGRMLEGTDAEDDPDLAAAIAASLREYAAPQPSAPDGLTDRATTSLPNVEDNRHGIPKENLNLPPSLDLPPSDVDAILTFAQTVRAQEEYQRRHGIVGAAPHQQAQALYEKASSARPKMARSLEEGARRHGVLVSMHDKLTEAVRLYDRLLDAQMSRPPAQQYPANTAYGPSTNFSYDPRQHQVRQMAAGGPYPHMTSPQPHMPYSAQPAPAPYHPVTNGSYSPAPIVASPVHSPYRDTVYNQGQSQAVPGLSPVAQHPTQSSGLYPTLQQQSRPEVYHRQQYAPSQTVPQTPAEASQVSQPYTYGQHHPSQQSQAPDPGYIQQGVAAPNGYFVGAPPVPAPHGDLQASNTEHYHQQHQQQSGAAQPDYATSVYHQHAIHQEHAHPQGQESQAPSAAMDQQQGPVGHAYIQQTYPEQQLSQEQSFSPQNQHSSDVASLPQLDKLTISGPVGTNADPYQQHQLSQPISGDQSAHSSANGQGYGVSGATDSLPSQPVRYDGMSGSQLGGWNRVAIQSTQPRQAASVNGSENSKVQAPASNNPAPPVPIAGSVAEQKISLPIFPSAPHPDNGFGPKASYDHEPLSTKSPVSSGMWQKEAEAPLIEF</sequence>
<accession>A0ACD0NX40</accession>
<evidence type="ECO:0000313" key="1">
    <source>
        <dbReference type="EMBL" id="PWN50402.1"/>
    </source>
</evidence>
<protein>
    <submittedName>
        <fullName evidence="1">Uncharacterized protein</fullName>
    </submittedName>
</protein>